<keyword evidence="7" id="KW-1185">Reference proteome</keyword>
<feature type="binding site" evidence="4">
    <location>
        <position position="70"/>
    </location>
    <ligand>
        <name>Zn(2+)</name>
        <dbReference type="ChEBI" id="CHEBI:29105"/>
    </ligand>
</feature>
<feature type="binding site" evidence="4">
    <location>
        <position position="218"/>
    </location>
    <ligand>
        <name>Zn(2+)</name>
        <dbReference type="ChEBI" id="CHEBI:29105"/>
    </ligand>
</feature>
<keyword evidence="3 4" id="KW-0862">Zinc</keyword>
<dbReference type="Proteomes" id="UP001180616">
    <property type="component" value="Chromosome"/>
</dbReference>
<dbReference type="PANTHER" id="PTHR43794">
    <property type="entry name" value="AMINOHYDROLASE SSNA-RELATED"/>
    <property type="match status" value="1"/>
</dbReference>
<dbReference type="InterPro" id="IPR050287">
    <property type="entry name" value="MTA/SAH_deaminase"/>
</dbReference>
<dbReference type="Pfam" id="PF01979">
    <property type="entry name" value="Amidohydro_1"/>
    <property type="match status" value="1"/>
</dbReference>
<keyword evidence="1 4" id="KW-0479">Metal-binding</keyword>
<sequence length="440" mass="47044">MTRPCDILIQAACIVTQDAMRTVIEDGALAVTDGTVLAVGPREAVTAAHTPAQVLDLGNALVMPGLVNAHTHAAMTFLRGVADDLPLMDWLTQHIFPVEKHLTPDIVEAGALLGCAEMLRTGTTAFNDMYLIQDATYRAVDTAGLRCLGGEGIFGFPSPAYPDADAGLALVRRLHETWRHNPRIRQCVTPHAVYTTSPELLQRCQALAEELDLPLHIHLAETTTETAQCQQMFGQRPVPYCHGLGLLTPRATVAHAVDLTDDEIALLASTGAAVAHNPESNMKLASGAAPVPQMLARGIAVGIGTDGAASNNSLNMFTEMTSCAMLHKLRCMDPTCAPAQTVLDMATLGGAAALHWPGLGQLAPGCPADLTALDLSAPNLQPMYTPASHLVYAATGHEVRLTMVAGEVLYQDGRFTRFDYPALVAQMRDVRRWVLDKLGR</sequence>
<dbReference type="Gene3D" id="2.30.40.10">
    <property type="entry name" value="Urease, subunit C, domain 1"/>
    <property type="match status" value="1"/>
</dbReference>
<protein>
    <recommendedName>
        <fullName evidence="4">5-methylthioadenosine/S-adenosylhomocysteine deaminase</fullName>
        <shortName evidence="4">MTA/SAH deaminase</shortName>
        <ecNumber evidence="4">3.5.4.28</ecNumber>
        <ecNumber evidence="4">3.5.4.31</ecNumber>
    </recommendedName>
</protein>
<dbReference type="CDD" id="cd01298">
    <property type="entry name" value="ATZ_TRZ_like"/>
    <property type="match status" value="1"/>
</dbReference>
<accession>A0ABY9R673</accession>
<dbReference type="RefSeq" id="WP_309542031.1">
    <property type="nucleotide sequence ID" value="NZ_CP133659.1"/>
</dbReference>
<proteinExistence type="inferred from homology"/>
<comment type="catalytic activity">
    <reaction evidence="4">
        <text>S-methyl-5'-thioadenosine + H2O + H(+) = S-methyl-5'-thioinosine + NH4(+)</text>
        <dbReference type="Rhea" id="RHEA:25025"/>
        <dbReference type="ChEBI" id="CHEBI:15377"/>
        <dbReference type="ChEBI" id="CHEBI:15378"/>
        <dbReference type="ChEBI" id="CHEBI:17509"/>
        <dbReference type="ChEBI" id="CHEBI:28938"/>
        <dbReference type="ChEBI" id="CHEBI:48595"/>
        <dbReference type="EC" id="3.5.4.31"/>
    </reaction>
</comment>
<evidence type="ECO:0000313" key="7">
    <source>
        <dbReference type="Proteomes" id="UP001180616"/>
    </source>
</evidence>
<feature type="binding site" evidence="4">
    <location>
        <position position="306"/>
    </location>
    <ligand>
        <name>substrate</name>
    </ligand>
</feature>
<comment type="similarity">
    <text evidence="4">Belongs to the metallo-dependent hydrolases superfamily. MTA/SAH deaminase family.</text>
</comment>
<dbReference type="EC" id="3.5.4.31" evidence="4"/>
<dbReference type="InterPro" id="IPR023512">
    <property type="entry name" value="Deaminase_MtaD/DadD"/>
</dbReference>
<feature type="binding site" evidence="4">
    <location>
        <position position="306"/>
    </location>
    <ligand>
        <name>Zn(2+)</name>
        <dbReference type="ChEBI" id="CHEBI:29105"/>
    </ligand>
</feature>
<evidence type="ECO:0000256" key="1">
    <source>
        <dbReference type="ARBA" id="ARBA00022723"/>
    </source>
</evidence>
<evidence type="ECO:0000256" key="3">
    <source>
        <dbReference type="ARBA" id="ARBA00022833"/>
    </source>
</evidence>
<comment type="caution">
    <text evidence="4">Lacks conserved residue(s) required for the propagation of feature annotation.</text>
</comment>
<organism evidence="6 7">
    <name type="scientific">Nitratidesulfovibrio liaohensis</name>
    <dbReference type="NCBI Taxonomy" id="2604158"/>
    <lineage>
        <taxon>Bacteria</taxon>
        <taxon>Pseudomonadati</taxon>
        <taxon>Thermodesulfobacteriota</taxon>
        <taxon>Desulfovibrionia</taxon>
        <taxon>Desulfovibrionales</taxon>
        <taxon>Desulfovibrionaceae</taxon>
        <taxon>Nitratidesulfovibrio</taxon>
    </lineage>
</organism>
<dbReference type="EMBL" id="CP133659">
    <property type="protein sequence ID" value="WMW66120.1"/>
    <property type="molecule type" value="Genomic_DNA"/>
</dbReference>
<evidence type="ECO:0000313" key="6">
    <source>
        <dbReference type="EMBL" id="WMW66120.1"/>
    </source>
</evidence>
<dbReference type="InterPro" id="IPR006680">
    <property type="entry name" value="Amidohydro-rel"/>
</dbReference>
<comment type="catalytic activity">
    <reaction evidence="4">
        <text>S-adenosyl-L-homocysteine + H2O + H(+) = S-inosyl-L-homocysteine + NH4(+)</text>
        <dbReference type="Rhea" id="RHEA:20716"/>
        <dbReference type="ChEBI" id="CHEBI:15377"/>
        <dbReference type="ChEBI" id="CHEBI:15378"/>
        <dbReference type="ChEBI" id="CHEBI:28938"/>
        <dbReference type="ChEBI" id="CHEBI:57856"/>
        <dbReference type="ChEBI" id="CHEBI:57985"/>
        <dbReference type="EC" id="3.5.4.28"/>
    </reaction>
</comment>
<dbReference type="InterPro" id="IPR011059">
    <property type="entry name" value="Metal-dep_hydrolase_composite"/>
</dbReference>
<evidence type="ECO:0000256" key="4">
    <source>
        <dbReference type="HAMAP-Rule" id="MF_01281"/>
    </source>
</evidence>
<dbReference type="SUPFAM" id="SSF51556">
    <property type="entry name" value="Metallo-dependent hydrolases"/>
    <property type="match status" value="1"/>
</dbReference>
<evidence type="ECO:0000259" key="5">
    <source>
        <dbReference type="Pfam" id="PF01979"/>
    </source>
</evidence>
<feature type="binding site" evidence="4">
    <location>
        <position position="99"/>
    </location>
    <ligand>
        <name>substrate</name>
    </ligand>
</feature>
<dbReference type="HAMAP" id="MF_01281">
    <property type="entry name" value="MTA_SAH_deamin"/>
    <property type="match status" value="1"/>
</dbReference>
<comment type="cofactor">
    <cofactor evidence="4">
        <name>Zn(2+)</name>
        <dbReference type="ChEBI" id="CHEBI:29105"/>
    </cofactor>
    <text evidence="4">Binds 1 zinc ion per subunit.</text>
</comment>
<name>A0ABY9R673_9BACT</name>
<feature type="domain" description="Amidohydrolase-related" evidence="5">
    <location>
        <begin position="61"/>
        <end position="408"/>
    </location>
</feature>
<feature type="binding site" evidence="4">
    <location>
        <position position="221"/>
    </location>
    <ligand>
        <name>substrate</name>
    </ligand>
</feature>
<keyword evidence="2 4" id="KW-0378">Hydrolase</keyword>
<evidence type="ECO:0000256" key="2">
    <source>
        <dbReference type="ARBA" id="ARBA00022801"/>
    </source>
</evidence>
<dbReference type="SUPFAM" id="SSF51338">
    <property type="entry name" value="Composite domain of metallo-dependent hydrolases"/>
    <property type="match status" value="1"/>
</dbReference>
<comment type="function">
    <text evidence="4">Catalyzes the deamination of 5-methylthioadenosine and S-adenosyl-L-homocysteine into 5-methylthioinosine and S-inosyl-L-homocysteine, respectively. Is also able to deaminate adenosine.</text>
</comment>
<feature type="binding site" evidence="4">
    <location>
        <position position="191"/>
    </location>
    <ligand>
        <name>substrate</name>
    </ligand>
</feature>
<dbReference type="PANTHER" id="PTHR43794:SF11">
    <property type="entry name" value="AMIDOHYDROLASE-RELATED DOMAIN-CONTAINING PROTEIN"/>
    <property type="match status" value="1"/>
</dbReference>
<dbReference type="Gene3D" id="3.20.20.140">
    <property type="entry name" value="Metal-dependent hydrolases"/>
    <property type="match status" value="1"/>
</dbReference>
<feature type="binding site" evidence="4">
    <location>
        <position position="72"/>
    </location>
    <ligand>
        <name>Zn(2+)</name>
        <dbReference type="ChEBI" id="CHEBI:29105"/>
    </ligand>
</feature>
<reference evidence="6" key="1">
    <citation type="submission" date="2023-09" db="EMBL/GenBank/DDBJ databases">
        <authorList>
            <consortium name="CW5 consortium"/>
            <person name="Lu C.-W."/>
        </authorList>
    </citation>
    <scope>NUCLEOTIDE SEQUENCE</scope>
    <source>
        <strain evidence="6">KPS</strain>
    </source>
</reference>
<dbReference type="EC" id="3.5.4.28" evidence="4"/>
<dbReference type="InterPro" id="IPR032466">
    <property type="entry name" value="Metal_Hydrolase"/>
</dbReference>
<gene>
    <name evidence="4" type="primary">mtaD</name>
    <name evidence="6" type="ORF">KPS_000669</name>
</gene>